<protein>
    <submittedName>
        <fullName evidence="2">Uncharacterized protein</fullName>
    </submittedName>
</protein>
<evidence type="ECO:0000313" key="3">
    <source>
        <dbReference type="Proteomes" id="UP001241110"/>
    </source>
</evidence>
<dbReference type="AlphaFoldDB" id="A0AAE3QQB0"/>
<reference evidence="2" key="1">
    <citation type="submission" date="2023-05" db="EMBL/GenBank/DDBJ databases">
        <authorList>
            <person name="Zhang X."/>
        </authorList>
    </citation>
    <scope>NUCLEOTIDE SEQUENCE</scope>
    <source>
        <strain evidence="2">YF14B1</strain>
    </source>
</reference>
<accession>A0AAE3QQB0</accession>
<sequence>MKNRKEAIPASAAYMQNTESVYAKIKQLVKGEKTDKDKDDIDEHEKDRSKDDE</sequence>
<dbReference type="Proteomes" id="UP001241110">
    <property type="component" value="Unassembled WGS sequence"/>
</dbReference>
<evidence type="ECO:0000256" key="1">
    <source>
        <dbReference type="SAM" id="MobiDB-lite"/>
    </source>
</evidence>
<dbReference type="EMBL" id="JASJOS010000005">
    <property type="protein sequence ID" value="MDJ1481255.1"/>
    <property type="molecule type" value="Genomic_DNA"/>
</dbReference>
<evidence type="ECO:0000313" key="2">
    <source>
        <dbReference type="EMBL" id="MDJ1481255.1"/>
    </source>
</evidence>
<name>A0AAE3QQB0_9BACT</name>
<organism evidence="2 3">
    <name type="scientific">Xanthocytophaga flava</name>
    <dbReference type="NCBI Taxonomy" id="3048013"/>
    <lineage>
        <taxon>Bacteria</taxon>
        <taxon>Pseudomonadati</taxon>
        <taxon>Bacteroidota</taxon>
        <taxon>Cytophagia</taxon>
        <taxon>Cytophagales</taxon>
        <taxon>Rhodocytophagaceae</taxon>
        <taxon>Xanthocytophaga</taxon>
    </lineage>
</organism>
<feature type="region of interest" description="Disordered" evidence="1">
    <location>
        <begin position="30"/>
        <end position="53"/>
    </location>
</feature>
<dbReference type="RefSeq" id="WP_313978777.1">
    <property type="nucleotide sequence ID" value="NZ_JASJOS010000005.1"/>
</dbReference>
<gene>
    <name evidence="2" type="ORF">QNI16_12225</name>
</gene>
<comment type="caution">
    <text evidence="2">The sequence shown here is derived from an EMBL/GenBank/DDBJ whole genome shotgun (WGS) entry which is preliminary data.</text>
</comment>
<proteinExistence type="predicted"/>